<dbReference type="Pfam" id="PF13699">
    <property type="entry name" value="eCIS_core"/>
    <property type="match status" value="1"/>
</dbReference>
<feature type="compositionally biased region" description="Basic and acidic residues" evidence="1">
    <location>
        <begin position="119"/>
        <end position="134"/>
    </location>
</feature>
<gene>
    <name evidence="3" type="ORF">ACFPIJ_17395</name>
</gene>
<evidence type="ECO:0000256" key="1">
    <source>
        <dbReference type="SAM" id="MobiDB-lite"/>
    </source>
</evidence>
<evidence type="ECO:0000313" key="4">
    <source>
        <dbReference type="Proteomes" id="UP001595912"/>
    </source>
</evidence>
<dbReference type="Proteomes" id="UP001595912">
    <property type="component" value="Unassembled WGS sequence"/>
</dbReference>
<keyword evidence="4" id="KW-1185">Reference proteome</keyword>
<dbReference type="EMBL" id="JBHSIU010000018">
    <property type="protein sequence ID" value="MFC4999602.1"/>
    <property type="molecule type" value="Genomic_DNA"/>
</dbReference>
<accession>A0ABV9VUB6</accession>
<evidence type="ECO:0000313" key="3">
    <source>
        <dbReference type="EMBL" id="MFC4999602.1"/>
    </source>
</evidence>
<dbReference type="RefSeq" id="WP_380116071.1">
    <property type="nucleotide sequence ID" value="NZ_JBHSIU010000018.1"/>
</dbReference>
<sequence length="496" mass="53286">MSYEHEPAPEPEPGPVRARRSTGDRLDPAVEQDLGERFGADFSTVRVHTGPDAGRSAGAARAAAYTVGEDIVFAPGRYAPRTGPGRRLLTHELAHVVQQRADGGPQSTVGPVDDTGEGYAHRATEAVEAGRRPDPPAATGRPGPRVQRSPDVPDTPARDDNARQAAALKLRLAAARAQEAASNTSSAAVPTLEAELSWREQLAAEPDLTRQRIIFLRAQLRRLKQQLVVAPPSSERERLGETIHGHELALATALETNIARLSAEALRLREVLAGATDPAASQTLVAVEAELLENTADLAFLRRVFKPATAPAVATKYLKEVRPLPGGGCMTAVYKGLEALYTPATSKEIQTTVQADAARILAQTKRDTNHVDRIMETVRSRGLAGPVNLARYDGRRGAWVPTVEQTVLNLVSADYPGWYFFGLSVSGAYHSVIIAVDNSSGGTPQVYWLDQYSKGFTKNVTGKLDAAVRQYEPGYGFADCKVWALLPAPDAVVPIP</sequence>
<feature type="region of interest" description="Disordered" evidence="1">
    <location>
        <begin position="1"/>
        <end position="37"/>
    </location>
</feature>
<feature type="compositionally biased region" description="Basic and acidic residues" evidence="1">
    <location>
        <begin position="21"/>
        <end position="37"/>
    </location>
</feature>
<organism evidence="3 4">
    <name type="scientific">Dactylosporangium cerinum</name>
    <dbReference type="NCBI Taxonomy" id="1434730"/>
    <lineage>
        <taxon>Bacteria</taxon>
        <taxon>Bacillati</taxon>
        <taxon>Actinomycetota</taxon>
        <taxon>Actinomycetes</taxon>
        <taxon>Micromonosporales</taxon>
        <taxon>Micromonosporaceae</taxon>
        <taxon>Dactylosporangium</taxon>
    </lineage>
</organism>
<comment type="caution">
    <text evidence="3">The sequence shown here is derived from an EMBL/GenBank/DDBJ whole genome shotgun (WGS) entry which is preliminary data.</text>
</comment>
<protein>
    <submittedName>
        <fullName evidence="3">DUF4157 domain-containing protein</fullName>
    </submittedName>
</protein>
<reference evidence="4" key="1">
    <citation type="journal article" date="2019" name="Int. J. Syst. Evol. Microbiol.">
        <title>The Global Catalogue of Microorganisms (GCM) 10K type strain sequencing project: providing services to taxonomists for standard genome sequencing and annotation.</title>
        <authorList>
            <consortium name="The Broad Institute Genomics Platform"/>
            <consortium name="The Broad Institute Genome Sequencing Center for Infectious Disease"/>
            <person name="Wu L."/>
            <person name="Ma J."/>
        </authorList>
    </citation>
    <scope>NUCLEOTIDE SEQUENCE [LARGE SCALE GENOMIC DNA]</scope>
    <source>
        <strain evidence="4">CGMCC 4.7152</strain>
    </source>
</reference>
<proteinExistence type="predicted"/>
<feature type="region of interest" description="Disordered" evidence="1">
    <location>
        <begin position="98"/>
        <end position="159"/>
    </location>
</feature>
<dbReference type="InterPro" id="IPR025295">
    <property type="entry name" value="eCIS_core_dom"/>
</dbReference>
<feature type="domain" description="eCIS core" evidence="2">
    <location>
        <begin position="26"/>
        <end position="101"/>
    </location>
</feature>
<evidence type="ECO:0000259" key="2">
    <source>
        <dbReference type="Pfam" id="PF13699"/>
    </source>
</evidence>
<name>A0ABV9VUB6_9ACTN</name>